<evidence type="ECO:0000313" key="3">
    <source>
        <dbReference type="Proteomes" id="UP000214746"/>
    </source>
</evidence>
<dbReference type="EMBL" id="NHRJ02000003">
    <property type="protein sequence ID" value="PZE21179.1"/>
    <property type="molecule type" value="Genomic_DNA"/>
</dbReference>
<dbReference type="InterPro" id="IPR001448">
    <property type="entry name" value="SASP_alpha/beta-type"/>
</dbReference>
<dbReference type="RefSeq" id="WP_089199375.1">
    <property type="nucleotide sequence ID" value="NZ_NHRJ02000003.1"/>
</dbReference>
<dbReference type="PANTHER" id="PTHR36107">
    <property type="entry name" value="SMALL, ACID-SOLUBLE SPORE PROTEIN A"/>
    <property type="match status" value="1"/>
</dbReference>
<accession>A0A2W1N966</accession>
<gene>
    <name evidence="2" type="ORF">CBW46_007340</name>
</gene>
<evidence type="ECO:0000313" key="2">
    <source>
        <dbReference type="EMBL" id="PZE21179.1"/>
    </source>
</evidence>
<dbReference type="Pfam" id="PF00269">
    <property type="entry name" value="SASP"/>
    <property type="match status" value="1"/>
</dbReference>
<dbReference type="GO" id="GO:0006265">
    <property type="term" value="P:DNA topological change"/>
    <property type="evidence" value="ECO:0007669"/>
    <property type="project" value="InterPro"/>
</dbReference>
<dbReference type="InterPro" id="IPR050847">
    <property type="entry name" value="SASP_DNA-binding"/>
</dbReference>
<dbReference type="InterPro" id="IPR038300">
    <property type="entry name" value="SASP_sf_alpha/beta"/>
</dbReference>
<proteinExistence type="predicted"/>
<dbReference type="Gene3D" id="6.10.10.80">
    <property type="entry name" value="Small, acid-soluble spore protein, alpha/beta type-like"/>
    <property type="match status" value="1"/>
</dbReference>
<keyword evidence="3" id="KW-1185">Reference proteome</keyword>
<dbReference type="Proteomes" id="UP000214746">
    <property type="component" value="Unassembled WGS sequence"/>
</dbReference>
<name>A0A2W1N966_PAEXE</name>
<dbReference type="OrthoDB" id="1683773at2"/>
<comment type="function">
    <text evidence="1">SASP are bound to spore DNA. They are double-stranded DNA-binding proteins that cause DNA to change to an a-like conformation. They protect the DNA backbone from chemical and enzymatic cleavage and are thus involved in dormant spore's high resistance to UV light.</text>
</comment>
<reference evidence="2" key="1">
    <citation type="submission" date="2018-06" db="EMBL/GenBank/DDBJ databases">
        <title>Paenibacillus xerothermodurans sp. nov. an extremely dry heat resistant spore forming bacterium isolated from the soil of Cape Canaveral, Florida.</title>
        <authorList>
            <person name="Seuylemezian A."/>
            <person name="Kaur N."/>
            <person name="Patil P."/>
            <person name="Patil P."/>
            <person name="Mayilraj S."/>
            <person name="Vaishampayan P."/>
        </authorList>
    </citation>
    <scope>NUCLEOTIDE SEQUENCE [LARGE SCALE GENOMIC DNA]</scope>
    <source>
        <strain evidence="2">ATCC 27380</strain>
    </source>
</reference>
<dbReference type="GO" id="GO:0003690">
    <property type="term" value="F:double-stranded DNA binding"/>
    <property type="evidence" value="ECO:0007669"/>
    <property type="project" value="InterPro"/>
</dbReference>
<comment type="caution">
    <text evidence="2">The sequence shown here is derived from an EMBL/GenBank/DDBJ whole genome shotgun (WGS) entry which is preliminary data.</text>
</comment>
<protein>
    <submittedName>
        <fullName evidence="2">Small acid-soluble spore protein</fullName>
    </submittedName>
</protein>
<organism evidence="2 3">
    <name type="scientific">Paenibacillus xerothermodurans</name>
    <dbReference type="NCBI Taxonomy" id="1977292"/>
    <lineage>
        <taxon>Bacteria</taxon>
        <taxon>Bacillati</taxon>
        <taxon>Bacillota</taxon>
        <taxon>Bacilli</taxon>
        <taxon>Bacillales</taxon>
        <taxon>Paenibacillaceae</taxon>
        <taxon>Paenibacillus</taxon>
    </lineage>
</organism>
<dbReference type="PANTHER" id="PTHR36107:SF1">
    <property type="entry name" value="SMALL, ACID-SOLUBLE SPORE PROTEIN A"/>
    <property type="match status" value="1"/>
</dbReference>
<dbReference type="AlphaFoldDB" id="A0A2W1N966"/>
<evidence type="ECO:0000256" key="1">
    <source>
        <dbReference type="ARBA" id="ARBA00003863"/>
    </source>
</evidence>
<sequence>MVRRRNKNRLLVPEAAVSLEFFKGNVMRERGYQVNMSQPQNVKYEVARTLGIPLEPGYNGKIQAEQAGKVGGHIGGNMVREMIRMAEQRLTETQK</sequence>